<keyword evidence="2" id="KW-1185">Reference proteome</keyword>
<dbReference type="STRING" id="1123062.SAMN02745775_101372"/>
<evidence type="ECO:0000313" key="2">
    <source>
        <dbReference type="Proteomes" id="UP000199473"/>
    </source>
</evidence>
<accession>A0A1I3XJ65</accession>
<keyword evidence="1" id="KW-0489">Methyltransferase</keyword>
<dbReference type="SUPFAM" id="SSF53335">
    <property type="entry name" value="S-adenosyl-L-methionine-dependent methyltransferases"/>
    <property type="match status" value="1"/>
</dbReference>
<reference evidence="1 2" key="1">
    <citation type="submission" date="2016-10" db="EMBL/GenBank/DDBJ databases">
        <authorList>
            <person name="de Groot N.N."/>
        </authorList>
    </citation>
    <scope>NUCLEOTIDE SEQUENCE [LARGE SCALE GENOMIC DNA]</scope>
    <source>
        <strain evidence="1 2">DSM 19981</strain>
    </source>
</reference>
<dbReference type="RefSeq" id="WP_092954670.1">
    <property type="nucleotide sequence ID" value="NZ_FOSQ01000001.1"/>
</dbReference>
<dbReference type="Proteomes" id="UP000199473">
    <property type="component" value="Unassembled WGS sequence"/>
</dbReference>
<dbReference type="Gene3D" id="3.40.50.150">
    <property type="entry name" value="Vaccinia Virus protein VP39"/>
    <property type="match status" value="1"/>
</dbReference>
<protein>
    <submittedName>
        <fullName evidence="1">Predicted O-methyltransferase YrrM</fullName>
    </submittedName>
</protein>
<organism evidence="1 2">
    <name type="scientific">Falsiroseomonas stagni DSM 19981</name>
    <dbReference type="NCBI Taxonomy" id="1123062"/>
    <lineage>
        <taxon>Bacteria</taxon>
        <taxon>Pseudomonadati</taxon>
        <taxon>Pseudomonadota</taxon>
        <taxon>Alphaproteobacteria</taxon>
        <taxon>Acetobacterales</taxon>
        <taxon>Roseomonadaceae</taxon>
        <taxon>Falsiroseomonas</taxon>
    </lineage>
</organism>
<dbReference type="Pfam" id="PF13578">
    <property type="entry name" value="Methyltransf_24"/>
    <property type="match status" value="1"/>
</dbReference>
<dbReference type="GO" id="GO:0032259">
    <property type="term" value="P:methylation"/>
    <property type="evidence" value="ECO:0007669"/>
    <property type="project" value="UniProtKB-KW"/>
</dbReference>
<sequence>MRRMILDQLRRIAGTGHLIREVDSLRAEVTGLRTEMTALREVANRATAAAEATLAAVKPPLPQLPGTPYSTVAIPMEYPPSRDLRPRWGETRPPLQPIVDWVKPHEAEYRKLLTAIRARVPALARIALDFDPARLPEPAWRGVPIAPFDSAALYTLVGERKPKLYLEIGSGITTAFAWRSVKDHGLSTRIVSIDPEPRAAIDGICDEVVRAGLETCDLSVFDQLEAGDILFLDGSHRVFMNSDVTVFMLDVLPRVKPGVLIHVHDIQLPWDYPDMFTTWYWSEAYILAAYIIGAADRLRPVLPTTWVCRDAAFADWFATPPVDLGPQNDGWRGGGSMWFEKIA</sequence>
<dbReference type="InterPro" id="IPR029063">
    <property type="entry name" value="SAM-dependent_MTases_sf"/>
</dbReference>
<name>A0A1I3XJ65_9PROT</name>
<gene>
    <name evidence="1" type="ORF">SAMN02745775_101372</name>
</gene>
<dbReference type="OrthoDB" id="9795498at2"/>
<keyword evidence="1" id="KW-0808">Transferase</keyword>
<dbReference type="GO" id="GO:0008168">
    <property type="term" value="F:methyltransferase activity"/>
    <property type="evidence" value="ECO:0007669"/>
    <property type="project" value="UniProtKB-KW"/>
</dbReference>
<dbReference type="EMBL" id="FOSQ01000001">
    <property type="protein sequence ID" value="SFK19575.1"/>
    <property type="molecule type" value="Genomic_DNA"/>
</dbReference>
<proteinExistence type="predicted"/>
<dbReference type="AlphaFoldDB" id="A0A1I3XJ65"/>
<evidence type="ECO:0000313" key="1">
    <source>
        <dbReference type="EMBL" id="SFK19575.1"/>
    </source>
</evidence>